<name>A0ACB7S8I8_HYAAI</name>
<keyword evidence="2" id="KW-1185">Reference proteome</keyword>
<proteinExistence type="predicted"/>
<dbReference type="Proteomes" id="UP000821845">
    <property type="component" value="Chromosome 6"/>
</dbReference>
<evidence type="ECO:0000313" key="1">
    <source>
        <dbReference type="EMBL" id="KAH6929049.1"/>
    </source>
</evidence>
<protein>
    <submittedName>
        <fullName evidence="1">Uncharacterized protein</fullName>
    </submittedName>
</protein>
<organism evidence="1 2">
    <name type="scientific">Hyalomma asiaticum</name>
    <name type="common">Tick</name>
    <dbReference type="NCBI Taxonomy" id="266040"/>
    <lineage>
        <taxon>Eukaryota</taxon>
        <taxon>Metazoa</taxon>
        <taxon>Ecdysozoa</taxon>
        <taxon>Arthropoda</taxon>
        <taxon>Chelicerata</taxon>
        <taxon>Arachnida</taxon>
        <taxon>Acari</taxon>
        <taxon>Parasitiformes</taxon>
        <taxon>Ixodida</taxon>
        <taxon>Ixodoidea</taxon>
        <taxon>Ixodidae</taxon>
        <taxon>Hyalomminae</taxon>
        <taxon>Hyalomma</taxon>
    </lineage>
</organism>
<gene>
    <name evidence="1" type="ORF">HPB50_022524</name>
</gene>
<comment type="caution">
    <text evidence="1">The sequence shown here is derived from an EMBL/GenBank/DDBJ whole genome shotgun (WGS) entry which is preliminary data.</text>
</comment>
<sequence>MTAVRAFDSNQIAENAAKNLTHCKVYFHELVWFSAYLGAPIDGIPNPNKMAYTLARQLACRPGASGPSRARSLHPDWCGTGDALTTLNEITNHYKLGRRTLPTPHKKLSRGQEIALPLIQTDTFPSPASMASFIGIPPQCSLSGELATFNHIM</sequence>
<dbReference type="EMBL" id="CM023486">
    <property type="protein sequence ID" value="KAH6929049.1"/>
    <property type="molecule type" value="Genomic_DNA"/>
</dbReference>
<evidence type="ECO:0000313" key="2">
    <source>
        <dbReference type="Proteomes" id="UP000821845"/>
    </source>
</evidence>
<reference evidence="1" key="1">
    <citation type="submission" date="2020-05" db="EMBL/GenBank/DDBJ databases">
        <title>Large-scale comparative analyses of tick genomes elucidate their genetic diversity and vector capacities.</title>
        <authorList>
            <person name="Jia N."/>
            <person name="Wang J."/>
            <person name="Shi W."/>
            <person name="Du L."/>
            <person name="Sun Y."/>
            <person name="Zhan W."/>
            <person name="Jiang J."/>
            <person name="Wang Q."/>
            <person name="Zhang B."/>
            <person name="Ji P."/>
            <person name="Sakyi L.B."/>
            <person name="Cui X."/>
            <person name="Yuan T."/>
            <person name="Jiang B."/>
            <person name="Yang W."/>
            <person name="Lam T.T.-Y."/>
            <person name="Chang Q."/>
            <person name="Ding S."/>
            <person name="Wang X."/>
            <person name="Zhu J."/>
            <person name="Ruan X."/>
            <person name="Zhao L."/>
            <person name="Wei J."/>
            <person name="Que T."/>
            <person name="Du C."/>
            <person name="Cheng J."/>
            <person name="Dai P."/>
            <person name="Han X."/>
            <person name="Huang E."/>
            <person name="Gao Y."/>
            <person name="Liu J."/>
            <person name="Shao H."/>
            <person name="Ye R."/>
            <person name="Li L."/>
            <person name="Wei W."/>
            <person name="Wang X."/>
            <person name="Wang C."/>
            <person name="Yang T."/>
            <person name="Huo Q."/>
            <person name="Li W."/>
            <person name="Guo W."/>
            <person name="Chen H."/>
            <person name="Zhou L."/>
            <person name="Ni X."/>
            <person name="Tian J."/>
            <person name="Zhou Y."/>
            <person name="Sheng Y."/>
            <person name="Liu T."/>
            <person name="Pan Y."/>
            <person name="Xia L."/>
            <person name="Li J."/>
            <person name="Zhao F."/>
            <person name="Cao W."/>
        </authorList>
    </citation>
    <scope>NUCLEOTIDE SEQUENCE</scope>
    <source>
        <strain evidence="1">Hyas-2018</strain>
    </source>
</reference>
<accession>A0ACB7S8I8</accession>